<dbReference type="AlphaFoldDB" id="Q1N3N8"/>
<evidence type="ECO:0000256" key="2">
    <source>
        <dbReference type="ARBA" id="ARBA00008312"/>
    </source>
</evidence>
<proteinExistence type="inferred from homology"/>
<evidence type="ECO:0000256" key="6">
    <source>
        <dbReference type="ARBA" id="ARBA00022827"/>
    </source>
</evidence>
<comment type="catalytic activity">
    <reaction evidence="9">
        <text>2 reduced [2Fe-2S]-[ferredoxin] + NADP(+) + H(+) = 2 oxidized [2Fe-2S]-[ferredoxin] + NADPH</text>
        <dbReference type="Rhea" id="RHEA:20125"/>
        <dbReference type="Rhea" id="RHEA-COMP:10000"/>
        <dbReference type="Rhea" id="RHEA-COMP:10001"/>
        <dbReference type="ChEBI" id="CHEBI:15378"/>
        <dbReference type="ChEBI" id="CHEBI:33737"/>
        <dbReference type="ChEBI" id="CHEBI:33738"/>
        <dbReference type="ChEBI" id="CHEBI:57783"/>
        <dbReference type="ChEBI" id="CHEBI:58349"/>
        <dbReference type="EC" id="1.18.1.2"/>
    </reaction>
</comment>
<protein>
    <recommendedName>
        <fullName evidence="3">ferredoxin--NADP(+) reductase</fullName>
        <ecNumber evidence="3">1.18.1.2</ecNumber>
    </recommendedName>
</protein>
<reference evidence="11 12" key="1">
    <citation type="submission" date="2006-03" db="EMBL/GenBank/DDBJ databases">
        <authorList>
            <person name="Pinhassi J."/>
            <person name="Pedros-Alio C."/>
            <person name="Ferriera S."/>
            <person name="Johnson J."/>
            <person name="Kravitz S."/>
            <person name="Halpern A."/>
            <person name="Remington K."/>
            <person name="Beeson K."/>
            <person name="Tran B."/>
            <person name="Rogers Y.-H."/>
            <person name="Friedman R."/>
            <person name="Venter J.C."/>
        </authorList>
    </citation>
    <scope>NUCLEOTIDE SEQUENCE [LARGE SCALE GENOMIC DNA]</scope>
    <source>
        <strain evidence="11 12">RED65</strain>
    </source>
</reference>
<dbReference type="Pfam" id="PF00970">
    <property type="entry name" value="FAD_binding_6"/>
    <property type="match status" value="1"/>
</dbReference>
<dbReference type="Proteomes" id="UP000004263">
    <property type="component" value="Unassembled WGS sequence"/>
</dbReference>
<dbReference type="EC" id="1.18.1.2" evidence="3"/>
<dbReference type="STRING" id="207949.RED65_12224"/>
<dbReference type="HOGENOM" id="CLU_003827_3_0_6"/>
<comment type="cofactor">
    <cofactor evidence="1">
        <name>FAD</name>
        <dbReference type="ChEBI" id="CHEBI:57692"/>
    </cofactor>
</comment>
<dbReference type="InterPro" id="IPR008333">
    <property type="entry name" value="Cbr1-like_FAD-bd_dom"/>
</dbReference>
<dbReference type="EMBL" id="AAQH01000004">
    <property type="protein sequence ID" value="EAT12836.1"/>
    <property type="molecule type" value="Genomic_DNA"/>
</dbReference>
<dbReference type="InterPro" id="IPR001433">
    <property type="entry name" value="OxRdtase_FAD/NAD-bd"/>
</dbReference>
<dbReference type="PROSITE" id="PS51384">
    <property type="entry name" value="FAD_FR"/>
    <property type="match status" value="1"/>
</dbReference>
<gene>
    <name evidence="11" type="ORF">RED65_12224</name>
</gene>
<dbReference type="SUPFAM" id="SSF63380">
    <property type="entry name" value="Riboflavin synthase domain-like"/>
    <property type="match status" value="1"/>
</dbReference>
<dbReference type="GO" id="GO:0034599">
    <property type="term" value="P:cellular response to oxidative stress"/>
    <property type="evidence" value="ECO:0007669"/>
    <property type="project" value="TreeGrafter"/>
</dbReference>
<keyword evidence="8" id="KW-0560">Oxidoreductase</keyword>
<keyword evidence="4" id="KW-0285">Flavoprotein</keyword>
<dbReference type="CDD" id="cd06195">
    <property type="entry name" value="FNR1"/>
    <property type="match status" value="1"/>
</dbReference>
<evidence type="ECO:0000256" key="8">
    <source>
        <dbReference type="ARBA" id="ARBA00023002"/>
    </source>
</evidence>
<dbReference type="Gene3D" id="2.40.30.10">
    <property type="entry name" value="Translation factors"/>
    <property type="match status" value="1"/>
</dbReference>
<evidence type="ECO:0000256" key="7">
    <source>
        <dbReference type="ARBA" id="ARBA00022857"/>
    </source>
</evidence>
<dbReference type="PRINTS" id="PR00410">
    <property type="entry name" value="PHEHYDRXLASE"/>
</dbReference>
<dbReference type="Gene3D" id="3.40.50.80">
    <property type="entry name" value="Nucleotide-binding domain of ferredoxin-NADP reductase (FNR) module"/>
    <property type="match status" value="1"/>
</dbReference>
<evidence type="ECO:0000313" key="12">
    <source>
        <dbReference type="Proteomes" id="UP000004263"/>
    </source>
</evidence>
<keyword evidence="6" id="KW-0274">FAD</keyword>
<evidence type="ECO:0000313" key="11">
    <source>
        <dbReference type="EMBL" id="EAT12836.1"/>
    </source>
</evidence>
<evidence type="ECO:0000256" key="3">
    <source>
        <dbReference type="ARBA" id="ARBA00013223"/>
    </source>
</evidence>
<evidence type="ECO:0000256" key="4">
    <source>
        <dbReference type="ARBA" id="ARBA00022630"/>
    </source>
</evidence>
<dbReference type="GO" id="GO:0004324">
    <property type="term" value="F:ferredoxin-NADP+ reductase activity"/>
    <property type="evidence" value="ECO:0007669"/>
    <property type="project" value="UniProtKB-EC"/>
</dbReference>
<comment type="similarity">
    <text evidence="2">Belongs to the ferredoxin--NADP reductase type 1 family.</text>
</comment>
<dbReference type="InterPro" id="IPR033892">
    <property type="entry name" value="FNR_bac"/>
</dbReference>
<evidence type="ECO:0000256" key="1">
    <source>
        <dbReference type="ARBA" id="ARBA00001974"/>
    </source>
</evidence>
<dbReference type="OrthoDB" id="9784483at2"/>
<name>Q1N3N8_9GAMM</name>
<evidence type="ECO:0000259" key="10">
    <source>
        <dbReference type="PROSITE" id="PS51384"/>
    </source>
</evidence>
<feature type="domain" description="FAD-binding FR-type" evidence="10">
    <location>
        <begin position="2"/>
        <end position="102"/>
    </location>
</feature>
<dbReference type="InterPro" id="IPR051930">
    <property type="entry name" value="FNR_type-1"/>
</dbReference>
<evidence type="ECO:0000256" key="9">
    <source>
        <dbReference type="ARBA" id="ARBA00047776"/>
    </source>
</evidence>
<organism evidence="11 12">
    <name type="scientific">Bermanella marisrubri</name>
    <dbReference type="NCBI Taxonomy" id="207949"/>
    <lineage>
        <taxon>Bacteria</taxon>
        <taxon>Pseudomonadati</taxon>
        <taxon>Pseudomonadota</taxon>
        <taxon>Gammaproteobacteria</taxon>
        <taxon>Oceanospirillales</taxon>
        <taxon>Oceanospirillaceae</taxon>
        <taxon>Bermanella</taxon>
    </lineage>
</organism>
<sequence length="256" mass="29223">MKGFNTETVTSVHHWNQDLFSFKVTRDAGLRFKNGHFIMIGLQVEDKPLMRAYSIASANYEDELEFFSIKVPNGPLTSRLQKIQPGDEILISKKPTGTLLVDDLLPGKHLYLLSTGTGLAPFMSVIRDPYTYEKYDKVILTHGVRYQSDLAYKDYIENHLPNHEYLGELVQEKLLYYPTVTREEADFTGRLTDAMESGKLYDDLGLPLPNKQDDRFMLCGSPSMLKDLTSILDKQGFAETRHGNLAEYVIERAFVE</sequence>
<keyword evidence="12" id="KW-1185">Reference proteome</keyword>
<evidence type="ECO:0000256" key="5">
    <source>
        <dbReference type="ARBA" id="ARBA00022741"/>
    </source>
</evidence>
<keyword evidence="5" id="KW-0547">Nucleotide-binding</keyword>
<dbReference type="PANTHER" id="PTHR47878:SF1">
    <property type="entry name" value="FLAVODOXIN_FERREDOXIN--NADP REDUCTASE"/>
    <property type="match status" value="1"/>
</dbReference>
<dbReference type="InterPro" id="IPR017927">
    <property type="entry name" value="FAD-bd_FR_type"/>
</dbReference>
<dbReference type="InterPro" id="IPR039261">
    <property type="entry name" value="FNR_nucleotide-bd"/>
</dbReference>
<dbReference type="Pfam" id="PF00175">
    <property type="entry name" value="NAD_binding_1"/>
    <property type="match status" value="1"/>
</dbReference>
<keyword evidence="7" id="KW-0521">NADP</keyword>
<dbReference type="InterPro" id="IPR017938">
    <property type="entry name" value="Riboflavin_synthase-like_b-brl"/>
</dbReference>
<dbReference type="PANTHER" id="PTHR47878">
    <property type="entry name" value="OXIDOREDUCTASE FAD/NAD(P)-BINDING DOMAIN PROTEIN"/>
    <property type="match status" value="1"/>
</dbReference>
<dbReference type="RefSeq" id="WP_007018726.1">
    <property type="nucleotide sequence ID" value="NZ_CH724118.1"/>
</dbReference>
<dbReference type="PRINTS" id="PR00371">
    <property type="entry name" value="FPNCR"/>
</dbReference>
<dbReference type="SUPFAM" id="SSF52343">
    <property type="entry name" value="Ferredoxin reductase-like, C-terminal NADP-linked domain"/>
    <property type="match status" value="1"/>
</dbReference>
<dbReference type="FunFam" id="2.40.30.10:FF:000018">
    <property type="entry name" value="Ferredoxin--NADP(+) reductase"/>
    <property type="match status" value="1"/>
</dbReference>
<dbReference type="GO" id="GO:0000166">
    <property type="term" value="F:nucleotide binding"/>
    <property type="evidence" value="ECO:0007669"/>
    <property type="project" value="UniProtKB-KW"/>
</dbReference>
<accession>Q1N3N8</accession>
<comment type="caution">
    <text evidence="11">The sequence shown here is derived from an EMBL/GenBank/DDBJ whole genome shotgun (WGS) entry which is preliminary data.</text>
</comment>
<dbReference type="InterPro" id="IPR001709">
    <property type="entry name" value="Flavoprot_Pyr_Nucl_cyt_Rdtase"/>
</dbReference>
<dbReference type="GO" id="GO:0042167">
    <property type="term" value="P:heme catabolic process"/>
    <property type="evidence" value="ECO:0007669"/>
    <property type="project" value="TreeGrafter"/>
</dbReference>